<dbReference type="InterPro" id="IPR029032">
    <property type="entry name" value="AhpD-like"/>
</dbReference>
<evidence type="ECO:0000313" key="1">
    <source>
        <dbReference type="EMBL" id="WDE10171.1"/>
    </source>
</evidence>
<dbReference type="RefSeq" id="WP_274050189.1">
    <property type="nucleotide sequence ID" value="NZ_CP059693.1"/>
</dbReference>
<keyword evidence="2" id="KW-1185">Reference proteome</keyword>
<dbReference type="SUPFAM" id="SSF69118">
    <property type="entry name" value="AhpD-like"/>
    <property type="match status" value="1"/>
</dbReference>
<gene>
    <name evidence="1" type="ORF">H3N35_18050</name>
</gene>
<proteinExistence type="predicted"/>
<protein>
    <recommendedName>
        <fullName evidence="3">Carboxymuconolactone decarboxylase-like domain-containing protein</fullName>
    </recommendedName>
</protein>
<dbReference type="EMBL" id="CP059693">
    <property type="protein sequence ID" value="WDE10171.1"/>
    <property type="molecule type" value="Genomic_DNA"/>
</dbReference>
<evidence type="ECO:0008006" key="3">
    <source>
        <dbReference type="Google" id="ProtNLM"/>
    </source>
</evidence>
<accession>A0ABY7V9G2</accession>
<reference evidence="1 2" key="1">
    <citation type="journal article" date="2022" name="Mar. Drugs">
        <title>Bioassay-Guided Fractionation Leads to the Detection of Cholic Acid Generated by the Rare Thalassomonas sp.</title>
        <authorList>
            <person name="Pheiffer F."/>
            <person name="Schneider Y.K."/>
            <person name="Hansen E.H."/>
            <person name="Andersen J.H."/>
            <person name="Isaksson J."/>
            <person name="Busche T."/>
            <person name="R C."/>
            <person name="Kalinowski J."/>
            <person name="Zyl L.V."/>
            <person name="Trindade M."/>
        </authorList>
    </citation>
    <scope>NUCLEOTIDE SEQUENCE [LARGE SCALE GENOMIC DNA]</scope>
    <source>
        <strain evidence="1 2">A5K-61T</strain>
    </source>
</reference>
<dbReference type="Proteomes" id="UP001215231">
    <property type="component" value="Chromosome"/>
</dbReference>
<evidence type="ECO:0000313" key="2">
    <source>
        <dbReference type="Proteomes" id="UP001215231"/>
    </source>
</evidence>
<name>A0ABY7V9G2_9GAMM</name>
<sequence>MNKDKHLQTINEFAAHYRYDSRFMRELLSSSEQGYQHFADFLPLAHFRELLTLEDYWLVKIAVMQIADCGACLQLNIRMAQEQGIAADLITKLLKASDTLTFAQQQLRHYARQLTMPAGVEPTLMQAMQARYSRGQLLEFGLCVASAMVFPTIKRSIAVQQSCVIPEIEVA</sequence>
<organism evidence="1 2">
    <name type="scientific">Thalassomonas haliotis</name>
    <dbReference type="NCBI Taxonomy" id="485448"/>
    <lineage>
        <taxon>Bacteria</taxon>
        <taxon>Pseudomonadati</taxon>
        <taxon>Pseudomonadota</taxon>
        <taxon>Gammaproteobacteria</taxon>
        <taxon>Alteromonadales</taxon>
        <taxon>Colwelliaceae</taxon>
        <taxon>Thalassomonas</taxon>
    </lineage>
</organism>
<dbReference type="Gene3D" id="1.20.1290.10">
    <property type="entry name" value="AhpD-like"/>
    <property type="match status" value="1"/>
</dbReference>